<reference evidence="2 3" key="1">
    <citation type="journal article" date="2016" name="Nat. Commun.">
        <title>Thousands of microbial genomes shed light on interconnected biogeochemical processes in an aquifer system.</title>
        <authorList>
            <person name="Anantharaman K."/>
            <person name="Brown C.T."/>
            <person name="Hug L.A."/>
            <person name="Sharon I."/>
            <person name="Castelle C.J."/>
            <person name="Probst A.J."/>
            <person name="Thomas B.C."/>
            <person name="Singh A."/>
            <person name="Wilkins M.J."/>
            <person name="Karaoz U."/>
            <person name="Brodie E.L."/>
            <person name="Williams K.H."/>
            <person name="Hubbard S.S."/>
            <person name="Banfield J.F."/>
        </authorList>
    </citation>
    <scope>NUCLEOTIDE SEQUENCE [LARGE SCALE GENOMIC DNA]</scope>
</reference>
<dbReference type="InterPro" id="IPR003737">
    <property type="entry name" value="GlcNAc_PI_deacetylase-related"/>
</dbReference>
<comment type="caution">
    <text evidence="2">The sequence shown here is derived from an EMBL/GenBank/DDBJ whole genome shotgun (WGS) entry which is preliminary data.</text>
</comment>
<dbReference type="AlphaFoldDB" id="A0A1F5YWP2"/>
<dbReference type="GO" id="GO:0008757">
    <property type="term" value="F:S-adenosylmethionine-dependent methyltransferase activity"/>
    <property type="evidence" value="ECO:0007669"/>
    <property type="project" value="InterPro"/>
</dbReference>
<organism evidence="2 3">
    <name type="scientific">Candidatus Glassbacteria bacterium RIFCSPLOWO2_12_FULL_58_11</name>
    <dbReference type="NCBI Taxonomy" id="1817867"/>
    <lineage>
        <taxon>Bacteria</taxon>
        <taxon>Candidatus Glassiibacteriota</taxon>
    </lineage>
</organism>
<accession>A0A1F5YWP2</accession>
<sequence>MDEKFSVSSQEGLVKKHFENNADLWQQLYSTKDLQSRIVQERFEYTLQFLDQLKLPENSRGIDIGCGAGLTCVELLKRNISVVGLDVSQNMVVLARKNCPNFSAGCKAEFLIGSAEEMDFANDSFDIVTALGLLEYLRWDQWALSEIHRILKPDGYLIVSVPNSLRLSNLTNPVWLGSKIKRKLESIFIGVAAKVLGGRARAKVENFFNQYLHLKTDSDRPRIFERRLYRRSYFDDLLNQHSFKIVKKVSHGYGPFFLLRRCDKLGLALNAFFGKLFGLGLLSGLSKYGNDYLVLCQKVKKPSFQENIGRLSKERVLGEFVNRNKVNLSRLEAWTVENRIFSPLWKERKEIDTSNVGNIVVLSPHPDDETIGCGGTLLRFQEGGSRVAVIQLTDGSDTKALSESVESVRKTIRLEEAEVVSDLLGFSELILWKEKASSLEPTPENVEWLTVILNRLKPEAIFVPFINDLHPDHVAANKILVRSLQKAAIDLANTRIFSYEVWSLVPVNSYCRINSQMEQKAHALWRYRTAMKVVDYVSFCDSLNSYHSCKILGEMGYVEAFFSCAATDYLKIADSVSARADTGGRLSRS</sequence>
<name>A0A1F5YWP2_9BACT</name>
<dbReference type="Pfam" id="PF02585">
    <property type="entry name" value="PIG-L"/>
    <property type="match status" value="1"/>
</dbReference>
<proteinExistence type="predicted"/>
<dbReference type="Pfam" id="PF08241">
    <property type="entry name" value="Methyltransf_11"/>
    <property type="match status" value="1"/>
</dbReference>
<dbReference type="Gene3D" id="3.40.50.10320">
    <property type="entry name" value="LmbE-like"/>
    <property type="match status" value="1"/>
</dbReference>
<evidence type="ECO:0000313" key="3">
    <source>
        <dbReference type="Proteomes" id="UP000179129"/>
    </source>
</evidence>
<evidence type="ECO:0000259" key="1">
    <source>
        <dbReference type="Pfam" id="PF08241"/>
    </source>
</evidence>
<dbReference type="CDD" id="cd02440">
    <property type="entry name" value="AdoMet_MTases"/>
    <property type="match status" value="1"/>
</dbReference>
<dbReference type="PANTHER" id="PTHR43591">
    <property type="entry name" value="METHYLTRANSFERASE"/>
    <property type="match status" value="1"/>
</dbReference>
<gene>
    <name evidence="2" type="ORF">A3F83_08290</name>
</gene>
<dbReference type="SUPFAM" id="SSF102588">
    <property type="entry name" value="LmbE-like"/>
    <property type="match status" value="1"/>
</dbReference>
<dbReference type="EMBL" id="MFIX01000111">
    <property type="protein sequence ID" value="OGG04611.1"/>
    <property type="molecule type" value="Genomic_DNA"/>
</dbReference>
<feature type="domain" description="Methyltransferase type 11" evidence="1">
    <location>
        <begin position="62"/>
        <end position="159"/>
    </location>
</feature>
<dbReference type="Proteomes" id="UP000179129">
    <property type="component" value="Unassembled WGS sequence"/>
</dbReference>
<protein>
    <recommendedName>
        <fullName evidence="1">Methyltransferase type 11 domain-containing protein</fullName>
    </recommendedName>
</protein>
<dbReference type="InterPro" id="IPR013216">
    <property type="entry name" value="Methyltransf_11"/>
</dbReference>
<evidence type="ECO:0000313" key="2">
    <source>
        <dbReference type="EMBL" id="OGG04611.1"/>
    </source>
</evidence>
<dbReference type="Gene3D" id="3.40.50.150">
    <property type="entry name" value="Vaccinia Virus protein VP39"/>
    <property type="match status" value="1"/>
</dbReference>
<dbReference type="STRING" id="1817867.A3F83_08290"/>
<dbReference type="InterPro" id="IPR024078">
    <property type="entry name" value="LmbE-like_dom_sf"/>
</dbReference>
<dbReference type="InterPro" id="IPR029063">
    <property type="entry name" value="SAM-dependent_MTases_sf"/>
</dbReference>
<dbReference type="SUPFAM" id="SSF53335">
    <property type="entry name" value="S-adenosyl-L-methionine-dependent methyltransferases"/>
    <property type="match status" value="1"/>
</dbReference>